<evidence type="ECO:0000313" key="2">
    <source>
        <dbReference type="EMBL" id="RKK06637.1"/>
    </source>
</evidence>
<dbReference type="PANTHER" id="PTHR35872">
    <property type="entry name" value="INTEGRAL MEMBRANE PROTEIN (AFU_ORTHOLOGUE AFUA_5G07110)"/>
    <property type="match status" value="1"/>
</dbReference>
<accession>A0A3L6MP12</accession>
<feature type="transmembrane region" description="Helical" evidence="1">
    <location>
        <begin position="42"/>
        <end position="64"/>
    </location>
</feature>
<dbReference type="Proteomes" id="UP000270866">
    <property type="component" value="Unassembled WGS sequence"/>
</dbReference>
<dbReference type="PANTHER" id="PTHR35872:SF1">
    <property type="entry name" value="ALPHA-L-RHAMNOSIDASE C"/>
    <property type="match status" value="1"/>
</dbReference>
<feature type="transmembrane region" description="Helical" evidence="1">
    <location>
        <begin position="196"/>
        <end position="218"/>
    </location>
</feature>
<keyword evidence="1" id="KW-1133">Transmembrane helix</keyword>
<gene>
    <name evidence="2" type="ORF">BFJ65_g18535</name>
    <name evidence="3" type="ORF">BFJ65_g18537</name>
</gene>
<dbReference type="Pfam" id="PF11204">
    <property type="entry name" value="DUF2985"/>
    <property type="match status" value="1"/>
</dbReference>
<reference evidence="2 4" key="1">
    <citation type="journal article" date="2018" name="Sci. Rep.">
        <title>Characterisation of pathogen-specific regions and novel effector candidates in Fusarium oxysporum f. sp. cepae.</title>
        <authorList>
            <person name="Armitage A.D."/>
            <person name="Taylor A."/>
            <person name="Sobczyk M.K."/>
            <person name="Baxter L."/>
            <person name="Greenfield B.P."/>
            <person name="Bates H.J."/>
            <person name="Wilson F."/>
            <person name="Jackson A.C."/>
            <person name="Ott S."/>
            <person name="Harrison R.J."/>
            <person name="Clarkson J.P."/>
        </authorList>
    </citation>
    <scope>NUCLEOTIDE SEQUENCE [LARGE SCALE GENOMIC DNA]</scope>
    <source>
        <strain evidence="2 4">FoC_Fus2</strain>
    </source>
</reference>
<dbReference type="AlphaFoldDB" id="A0A3L6MP12"/>
<dbReference type="EMBL" id="MRCU01000020">
    <property type="protein sequence ID" value="RKK06637.1"/>
    <property type="molecule type" value="Genomic_DNA"/>
</dbReference>
<comment type="caution">
    <text evidence="2">The sequence shown here is derived from an EMBL/GenBank/DDBJ whole genome shotgun (WGS) entry which is preliminary data.</text>
</comment>
<proteinExistence type="predicted"/>
<evidence type="ECO:0000256" key="1">
    <source>
        <dbReference type="SAM" id="Phobius"/>
    </source>
</evidence>
<protein>
    <submittedName>
        <fullName evidence="2">Uncharacterized protein</fullName>
    </submittedName>
</protein>
<evidence type="ECO:0000313" key="4">
    <source>
        <dbReference type="Proteomes" id="UP000270866"/>
    </source>
</evidence>
<dbReference type="EMBL" id="MRCU01000020">
    <property type="protein sequence ID" value="RKK06639.1"/>
    <property type="molecule type" value="Genomic_DNA"/>
</dbReference>
<feature type="transmembrane region" description="Helical" evidence="1">
    <location>
        <begin position="230"/>
        <end position="250"/>
    </location>
</feature>
<keyword evidence="1" id="KW-0472">Membrane</keyword>
<sequence>MDQLKRENASSESIVRSQLELAPGLSNAWLSVTVTWVQQMTIFKAVLIVYCLNVVAWGGMIFLLMCNAAPAMCHPTCDNINSPRRKWIEIDSQILNALFCVPAFWLAPRRCIESWKAFQYTTRQDITALRQLAATYREWFRLPGSESLPAHVGPIEVEAWLHQTSSPEDILPCPVRSIPEPPPSGRRATPTRLWKLHANIGLNLLNTIFQVILSLFMWCYNRHNRPAWSVGLFLCLAFVSSIATGVFQFLERKKVQQVEGKPSPKILRIEDEEFAFVVRQKLLRSNPLETSR</sequence>
<keyword evidence="1" id="KW-0812">Transmembrane</keyword>
<dbReference type="InterPro" id="IPR021369">
    <property type="entry name" value="DUF2985"/>
</dbReference>
<evidence type="ECO:0000313" key="3">
    <source>
        <dbReference type="EMBL" id="RKK06639.1"/>
    </source>
</evidence>
<name>A0A3L6MP12_FUSOX</name>
<organism evidence="2 4">
    <name type="scientific">Fusarium oxysporum f. sp. cepae</name>
    <dbReference type="NCBI Taxonomy" id="396571"/>
    <lineage>
        <taxon>Eukaryota</taxon>
        <taxon>Fungi</taxon>
        <taxon>Dikarya</taxon>
        <taxon>Ascomycota</taxon>
        <taxon>Pezizomycotina</taxon>
        <taxon>Sordariomycetes</taxon>
        <taxon>Hypocreomycetidae</taxon>
        <taxon>Hypocreales</taxon>
        <taxon>Nectriaceae</taxon>
        <taxon>Fusarium</taxon>
        <taxon>Fusarium oxysporum species complex</taxon>
    </lineage>
</organism>